<reference evidence="1 2" key="1">
    <citation type="journal article" date="2017" name="Mol. Plant">
        <title>The Genome of Medicinal Plant Macleaya cordata Provides New Insights into Benzylisoquinoline Alkaloids Metabolism.</title>
        <authorList>
            <person name="Liu X."/>
            <person name="Liu Y."/>
            <person name="Huang P."/>
            <person name="Ma Y."/>
            <person name="Qing Z."/>
            <person name="Tang Q."/>
            <person name="Cao H."/>
            <person name="Cheng P."/>
            <person name="Zheng Y."/>
            <person name="Yuan Z."/>
            <person name="Zhou Y."/>
            <person name="Liu J."/>
            <person name="Tang Z."/>
            <person name="Zhuo Y."/>
            <person name="Zhang Y."/>
            <person name="Yu L."/>
            <person name="Huang J."/>
            <person name="Yang P."/>
            <person name="Peng Q."/>
            <person name="Zhang J."/>
            <person name="Jiang W."/>
            <person name="Zhang Z."/>
            <person name="Lin K."/>
            <person name="Ro D.K."/>
            <person name="Chen X."/>
            <person name="Xiong X."/>
            <person name="Shang Y."/>
            <person name="Huang S."/>
            <person name="Zeng J."/>
        </authorList>
    </citation>
    <scope>NUCLEOTIDE SEQUENCE [LARGE SCALE GENOMIC DNA]</scope>
    <source>
        <strain evidence="2">cv. BLH2017</strain>
        <tissue evidence="1">Root</tissue>
    </source>
</reference>
<accession>A0A200R6Y2</accession>
<gene>
    <name evidence="1" type="ORF">BVC80_1833g128</name>
</gene>
<evidence type="ECO:0000313" key="1">
    <source>
        <dbReference type="EMBL" id="OVA18450.1"/>
    </source>
</evidence>
<dbReference type="InParanoid" id="A0A200R6Y2"/>
<protein>
    <submittedName>
        <fullName evidence="1">Uncharacterized protein</fullName>
    </submittedName>
</protein>
<organism evidence="1 2">
    <name type="scientific">Macleaya cordata</name>
    <name type="common">Five-seeded plume-poppy</name>
    <name type="synonym">Bocconia cordata</name>
    <dbReference type="NCBI Taxonomy" id="56857"/>
    <lineage>
        <taxon>Eukaryota</taxon>
        <taxon>Viridiplantae</taxon>
        <taxon>Streptophyta</taxon>
        <taxon>Embryophyta</taxon>
        <taxon>Tracheophyta</taxon>
        <taxon>Spermatophyta</taxon>
        <taxon>Magnoliopsida</taxon>
        <taxon>Ranunculales</taxon>
        <taxon>Papaveraceae</taxon>
        <taxon>Papaveroideae</taxon>
        <taxon>Macleaya</taxon>
    </lineage>
</organism>
<keyword evidence="2" id="KW-1185">Reference proteome</keyword>
<sequence>MVGLHQGDYVFVRSKQENWMNLFQLGHKLKAVGQEGPNRGNLCTTLCRSALKIVAVACSQVVECSRCGADTDDNDDD</sequence>
<dbReference type="AlphaFoldDB" id="A0A200R6Y2"/>
<comment type="caution">
    <text evidence="1">The sequence shown here is derived from an EMBL/GenBank/DDBJ whole genome shotgun (WGS) entry which is preliminary data.</text>
</comment>
<proteinExistence type="predicted"/>
<dbReference type="Proteomes" id="UP000195402">
    <property type="component" value="Unassembled WGS sequence"/>
</dbReference>
<name>A0A200R6Y2_MACCD</name>
<evidence type="ECO:0000313" key="2">
    <source>
        <dbReference type="Proteomes" id="UP000195402"/>
    </source>
</evidence>
<dbReference type="EMBL" id="MVGT01000436">
    <property type="protein sequence ID" value="OVA18450.1"/>
    <property type="molecule type" value="Genomic_DNA"/>
</dbReference>